<dbReference type="GO" id="GO:0008483">
    <property type="term" value="F:transaminase activity"/>
    <property type="evidence" value="ECO:0007669"/>
    <property type="project" value="UniProtKB-KW"/>
</dbReference>
<protein>
    <submittedName>
        <fullName evidence="4">Glucosamine-fructose-6-phosphate aminotransferase</fullName>
    </submittedName>
</protein>
<dbReference type="InterPro" id="IPR035490">
    <property type="entry name" value="GlmS/FrlB_SIS"/>
</dbReference>
<dbReference type="GO" id="GO:0097367">
    <property type="term" value="F:carbohydrate derivative binding"/>
    <property type="evidence" value="ECO:0007669"/>
    <property type="project" value="InterPro"/>
</dbReference>
<name>A0A1Y2KW86_9PROT</name>
<keyword evidence="1 4" id="KW-0032">Aminotransferase</keyword>
<evidence type="ECO:0000313" key="5">
    <source>
        <dbReference type="Proteomes" id="UP000193391"/>
    </source>
</evidence>
<dbReference type="AlphaFoldDB" id="A0A1Y2KW86"/>
<dbReference type="Gene3D" id="3.40.50.10490">
    <property type="entry name" value="Glucose-6-phosphate isomerase like protein, domain 1"/>
    <property type="match status" value="2"/>
</dbReference>
<dbReference type="SUPFAM" id="SSF53697">
    <property type="entry name" value="SIS domain"/>
    <property type="match status" value="1"/>
</dbReference>
<feature type="domain" description="SIS" evidence="3">
    <location>
        <begin position="175"/>
        <end position="317"/>
    </location>
</feature>
<sequence length="317" mass="33738">MNVTERVIVEQFAYWEGATAVDLPGIAEATTVVVGCGTSYYLAQAIASAFNLCGRNALAVPGGEWARRADAYLAKRDDICVLALSRSGESTETVQAVDYSKKHGIRTIALTCEKDSSIVAAAAETVYLPTHGDEGVVMTSSASLMLIAGLRLAGAEISPTILEKAQKPLAQLGTIDAGFISGREHFVYLGAGPLYGIASEGALKLQEMSLSYAQTFHPMEYRHGPISLIDERSLVVLLYSEDTAAEEAKLAREIQDKGGKVIGLGGPGDISVPLEETGLARVVELLPALQVFGERIAEFKKLDTTAPRHLTKVVVLS</sequence>
<feature type="domain" description="SIS" evidence="3">
    <location>
        <begin position="20"/>
        <end position="168"/>
    </location>
</feature>
<dbReference type="Pfam" id="PF01380">
    <property type="entry name" value="SIS"/>
    <property type="match status" value="2"/>
</dbReference>
<dbReference type="PANTHER" id="PTHR10937:SF4">
    <property type="entry name" value="GLUCOSAMINE-6-PHOSPHATE DEAMINASE"/>
    <property type="match status" value="1"/>
</dbReference>
<proteinExistence type="predicted"/>
<comment type="caution">
    <text evidence="4">The sequence shown here is derived from an EMBL/GenBank/DDBJ whole genome shotgun (WGS) entry which is preliminary data.</text>
</comment>
<dbReference type="PANTHER" id="PTHR10937">
    <property type="entry name" value="GLUCOSAMINE--FRUCTOSE-6-PHOSPHATE AMINOTRANSFERASE, ISOMERIZING"/>
    <property type="match status" value="1"/>
</dbReference>
<dbReference type="PROSITE" id="PS51464">
    <property type="entry name" value="SIS"/>
    <property type="match status" value="2"/>
</dbReference>
<reference evidence="4 5" key="1">
    <citation type="submission" date="2014-03" db="EMBL/GenBank/DDBJ databases">
        <title>The draft genome sequence of Thalassospira mesophila JCM 18969.</title>
        <authorList>
            <person name="Lai Q."/>
            <person name="Shao Z."/>
        </authorList>
    </citation>
    <scope>NUCLEOTIDE SEQUENCE [LARGE SCALE GENOMIC DNA]</scope>
    <source>
        <strain evidence="4 5">JCM 18969</strain>
    </source>
</reference>
<evidence type="ECO:0000256" key="2">
    <source>
        <dbReference type="ARBA" id="ARBA00022737"/>
    </source>
</evidence>
<dbReference type="EMBL" id="JFKA01000011">
    <property type="protein sequence ID" value="OSQ36385.1"/>
    <property type="molecule type" value="Genomic_DNA"/>
</dbReference>
<dbReference type="Proteomes" id="UP000193391">
    <property type="component" value="Unassembled WGS sequence"/>
</dbReference>
<gene>
    <name evidence="4" type="ORF">TMES_17965</name>
</gene>
<dbReference type="CDD" id="cd05008">
    <property type="entry name" value="SIS_GlmS_GlmD_1"/>
    <property type="match status" value="1"/>
</dbReference>
<dbReference type="OrthoDB" id="9779207at2"/>
<accession>A0A1Y2KW86</accession>
<evidence type="ECO:0000259" key="3">
    <source>
        <dbReference type="PROSITE" id="PS51464"/>
    </source>
</evidence>
<keyword evidence="2" id="KW-0677">Repeat</keyword>
<dbReference type="CDD" id="cd05009">
    <property type="entry name" value="SIS_GlmS_GlmD_2"/>
    <property type="match status" value="1"/>
</dbReference>
<dbReference type="InterPro" id="IPR035466">
    <property type="entry name" value="GlmS/AgaS_SIS"/>
</dbReference>
<dbReference type="InterPro" id="IPR046348">
    <property type="entry name" value="SIS_dom_sf"/>
</dbReference>
<evidence type="ECO:0000313" key="4">
    <source>
        <dbReference type="EMBL" id="OSQ36385.1"/>
    </source>
</evidence>
<dbReference type="InterPro" id="IPR001347">
    <property type="entry name" value="SIS_dom"/>
</dbReference>
<dbReference type="RefSeq" id="WP_085585138.1">
    <property type="nucleotide sequence ID" value="NZ_JFKA01000011.1"/>
</dbReference>
<dbReference type="STRING" id="1293891.TMES_17965"/>
<dbReference type="GO" id="GO:1901135">
    <property type="term" value="P:carbohydrate derivative metabolic process"/>
    <property type="evidence" value="ECO:0007669"/>
    <property type="project" value="InterPro"/>
</dbReference>
<keyword evidence="4" id="KW-0808">Transferase</keyword>
<keyword evidence="5" id="KW-1185">Reference proteome</keyword>
<evidence type="ECO:0000256" key="1">
    <source>
        <dbReference type="ARBA" id="ARBA00022576"/>
    </source>
</evidence>
<organism evidence="4 5">
    <name type="scientific">Thalassospira mesophila</name>
    <dbReference type="NCBI Taxonomy" id="1293891"/>
    <lineage>
        <taxon>Bacteria</taxon>
        <taxon>Pseudomonadati</taxon>
        <taxon>Pseudomonadota</taxon>
        <taxon>Alphaproteobacteria</taxon>
        <taxon>Rhodospirillales</taxon>
        <taxon>Thalassospiraceae</taxon>
        <taxon>Thalassospira</taxon>
    </lineage>
</organism>